<dbReference type="EMBL" id="JBFSEQ010000008">
    <property type="protein sequence ID" value="KAL2769887.1"/>
    <property type="molecule type" value="Genomic_DNA"/>
</dbReference>
<organism evidence="1 2">
    <name type="scientific">Daubentonia madagascariensis</name>
    <name type="common">Aye-aye</name>
    <name type="synonym">Sciurus madagascariensis</name>
    <dbReference type="NCBI Taxonomy" id="31869"/>
    <lineage>
        <taxon>Eukaryota</taxon>
        <taxon>Metazoa</taxon>
        <taxon>Chordata</taxon>
        <taxon>Craniata</taxon>
        <taxon>Vertebrata</taxon>
        <taxon>Euteleostomi</taxon>
        <taxon>Mammalia</taxon>
        <taxon>Eutheria</taxon>
        <taxon>Euarchontoglires</taxon>
        <taxon>Primates</taxon>
        <taxon>Strepsirrhini</taxon>
        <taxon>Chiromyiformes</taxon>
        <taxon>Daubentoniidae</taxon>
        <taxon>Daubentonia</taxon>
    </lineage>
</organism>
<gene>
    <name evidence="1" type="ORF">WCI35_022630</name>
</gene>
<comment type="caution">
    <text evidence="1">The sequence shown here is derived from an EMBL/GenBank/DDBJ whole genome shotgun (WGS) entry which is preliminary data.</text>
</comment>
<dbReference type="AlphaFoldDB" id="A0ABD2DT05"/>
<sequence>RRRRAKPCKVRPCCHRVPSHNLTALKGLCRPCQLKPGPSSWVVPGALPQV</sequence>
<feature type="non-terminal residue" evidence="1">
    <location>
        <position position="1"/>
    </location>
</feature>
<dbReference type="InterPro" id="IPR031713">
    <property type="entry name" value="GPR15L"/>
</dbReference>
<dbReference type="Proteomes" id="UP001610411">
    <property type="component" value="Unassembled WGS sequence"/>
</dbReference>
<evidence type="ECO:0000313" key="2">
    <source>
        <dbReference type="Proteomes" id="UP001610411"/>
    </source>
</evidence>
<evidence type="ECO:0000313" key="1">
    <source>
        <dbReference type="EMBL" id="KAL2769887.1"/>
    </source>
</evidence>
<dbReference type="Pfam" id="PF15854">
    <property type="entry name" value="GPR15L"/>
    <property type="match status" value="1"/>
</dbReference>
<proteinExistence type="predicted"/>
<keyword evidence="2" id="KW-1185">Reference proteome</keyword>
<name>A0ABD2DT05_DAUMA</name>
<protein>
    <submittedName>
        <fullName evidence="1">Protein GPR15L</fullName>
    </submittedName>
</protein>
<reference evidence="1 2" key="1">
    <citation type="journal article" date="2024" name="G3 (Bethesda)">
        <title>A hybrid genome assembly of the endangered aye-aye (Daubentonia madagascariensis).</title>
        <authorList>
            <person name="Versoza C.J."/>
            <person name="Pfeifer S.P."/>
        </authorList>
    </citation>
    <scope>NUCLEOTIDE SEQUENCE [LARGE SCALE GENOMIC DNA]</scope>
    <source>
        <strain evidence="1">6821</strain>
    </source>
</reference>
<accession>A0ABD2DT05</accession>